<feature type="binding site" evidence="4">
    <location>
        <position position="275"/>
    </location>
    <ligand>
        <name>CoA</name>
        <dbReference type="ChEBI" id="CHEBI:57287"/>
    </ligand>
</feature>
<evidence type="ECO:0000256" key="2">
    <source>
        <dbReference type="ARBA" id="ARBA00022679"/>
    </source>
</evidence>
<comment type="catalytic activity">
    <reaction evidence="5">
        <text>acetoacetyl-CoA + acetyl-CoA + H2O = (3S)-3-hydroxy-3-methylglutaryl-CoA + CoA + H(+)</text>
        <dbReference type="Rhea" id="RHEA:10188"/>
        <dbReference type="ChEBI" id="CHEBI:15377"/>
        <dbReference type="ChEBI" id="CHEBI:15378"/>
        <dbReference type="ChEBI" id="CHEBI:43074"/>
        <dbReference type="ChEBI" id="CHEBI:57286"/>
        <dbReference type="ChEBI" id="CHEBI:57287"/>
        <dbReference type="ChEBI" id="CHEBI:57288"/>
        <dbReference type="EC" id="2.3.3.10"/>
    </reaction>
</comment>
<feature type="domain" description="Hydroxymethylglutaryl-coenzyme A synthase N-terminal" evidence="6">
    <location>
        <begin position="23"/>
        <end position="194"/>
    </location>
</feature>
<dbReference type="NCBIfam" id="TIGR01833">
    <property type="entry name" value="HMG-CoA-S_euk"/>
    <property type="match status" value="1"/>
</dbReference>
<dbReference type="PANTHER" id="PTHR43323:SF2">
    <property type="entry name" value="HYDROXYMETHYLGLUTARYL-COA SYNTHASE"/>
    <property type="match status" value="1"/>
</dbReference>
<dbReference type="Proteomes" id="UP000070544">
    <property type="component" value="Unassembled WGS sequence"/>
</dbReference>
<dbReference type="InterPro" id="IPR010122">
    <property type="entry name" value="HMG_CoA_synthase_euk"/>
</dbReference>
<comment type="similarity">
    <text evidence="1 5">Belongs to the thiolase-like superfamily. HMG-CoA synthase family.</text>
</comment>
<dbReference type="CDD" id="cd00827">
    <property type="entry name" value="init_cond_enzymes"/>
    <property type="match status" value="1"/>
</dbReference>
<feature type="binding site" evidence="4">
    <location>
        <position position="175"/>
    </location>
    <ligand>
        <name>CoA</name>
        <dbReference type="ChEBI" id="CHEBI:57287"/>
    </ligand>
</feature>
<evidence type="ECO:0000256" key="3">
    <source>
        <dbReference type="PIRSR" id="PIRSR610122-1"/>
    </source>
</evidence>
<evidence type="ECO:0000259" key="7">
    <source>
        <dbReference type="Pfam" id="PF08540"/>
    </source>
</evidence>
<dbReference type="Pfam" id="PF01154">
    <property type="entry name" value="HMG_CoA_synt_N"/>
    <property type="match status" value="1"/>
</dbReference>
<feature type="active site" description="Proton donor/acceptor" evidence="3">
    <location>
        <position position="270"/>
    </location>
</feature>
<organism evidence="8 9">
    <name type="scientific">Gonapodya prolifera (strain JEL478)</name>
    <name type="common">Monoblepharis prolifera</name>
    <dbReference type="NCBI Taxonomy" id="1344416"/>
    <lineage>
        <taxon>Eukaryota</taxon>
        <taxon>Fungi</taxon>
        <taxon>Fungi incertae sedis</taxon>
        <taxon>Chytridiomycota</taxon>
        <taxon>Chytridiomycota incertae sedis</taxon>
        <taxon>Monoblepharidomycetes</taxon>
        <taxon>Monoblepharidales</taxon>
        <taxon>Gonapodyaceae</taxon>
        <taxon>Gonapodya</taxon>
    </lineage>
</organism>
<keyword evidence="9" id="KW-1185">Reference proteome</keyword>
<evidence type="ECO:0000256" key="1">
    <source>
        <dbReference type="ARBA" id="ARBA00007061"/>
    </source>
</evidence>
<sequence length="489" mass="54472">MVAHDSHSNPTNGVSPSFNDQRAKNVGILGMEIYFPKRYVDQQELEKFDGVSAGKYTIGLGQHRMAFCDDREDINSICLTVVQNLLSKYQIPVTSIGRLEVGTETIIDKSKSVKTVLMQLFSPHNTEIEGIDTTNACYGGTSALFNAINWVQSESWDGRLAIVVAGDIAVYASGNARPTGGAGCVAILVGPDAPIVLDTGLRSTFMDHAWDFFKPDLNSEFPVVDGKLSVSCYLNAVDQCYRKYIDRFEKRHGMAPRSATVNDLDYFCFHSPYTKLVQKSFARLAFNDFLRSDQPDKWAKIGDLDRFKSMKVDDTYFDKDLEKTFMAVTKDSFKSKVDTSLLAARDLGNMYTGSLYGGLASLLSEVEPTQLVGKRIVLFSYGSGLASSMFSFRVVSPPTDIHRVLNVRARLDSRTRVDPAEFDATMQLREHTHNAKGYSPEGKLEGLFPGTYYIKQVDEKFRRSYGRFAEESKESSVTLVPAEVEASKE</sequence>
<dbReference type="PANTHER" id="PTHR43323">
    <property type="entry name" value="3-HYDROXY-3-METHYLGLUTARYL COENZYME A SYNTHASE"/>
    <property type="match status" value="1"/>
</dbReference>
<dbReference type="GO" id="GO:0010142">
    <property type="term" value="P:farnesyl diphosphate biosynthetic process, mevalonate pathway"/>
    <property type="evidence" value="ECO:0007669"/>
    <property type="project" value="InterPro"/>
</dbReference>
<dbReference type="OrthoDB" id="1269963at2759"/>
<name>A0A139AY34_GONPJ</name>
<keyword evidence="2 5" id="KW-0808">Transferase</keyword>
<comment type="function">
    <text evidence="5">Catalyzes the condensation of acetyl-CoA with acetoacetyl-CoA to form HMG-CoA.</text>
</comment>
<dbReference type="Pfam" id="PF08540">
    <property type="entry name" value="HMG_CoA_synt_C"/>
    <property type="match status" value="1"/>
</dbReference>
<feature type="binding site" evidence="4">
    <location>
        <position position="279"/>
    </location>
    <ligand>
        <name>CoA</name>
        <dbReference type="ChEBI" id="CHEBI:57287"/>
    </ligand>
</feature>
<protein>
    <recommendedName>
        <fullName evidence="5">Hydroxymethylglutaryl-CoA synthase</fullName>
        <shortName evidence="5">HMG-CoA synthase</shortName>
        <ecNumber evidence="5">2.3.3.10</ecNumber>
    </recommendedName>
    <alternativeName>
        <fullName evidence="5">3-hydroxy-3-methylglutaryl coenzyme A synthase</fullName>
    </alternativeName>
</protein>
<dbReference type="EC" id="2.3.3.10" evidence="5"/>
<evidence type="ECO:0000256" key="5">
    <source>
        <dbReference type="RuleBase" id="RU364071"/>
    </source>
</evidence>
<dbReference type="InterPro" id="IPR016039">
    <property type="entry name" value="Thiolase-like"/>
</dbReference>
<feature type="binding site" evidence="4">
    <location>
        <position position="229"/>
    </location>
    <ligand>
        <name>CoA</name>
        <dbReference type="ChEBI" id="CHEBI:57287"/>
    </ligand>
</feature>
<evidence type="ECO:0000259" key="6">
    <source>
        <dbReference type="Pfam" id="PF01154"/>
    </source>
</evidence>
<feature type="active site" description="Proton donor/acceptor" evidence="3">
    <location>
        <position position="104"/>
    </location>
</feature>
<gene>
    <name evidence="8" type="ORF">M427DRAFT_130370</name>
</gene>
<evidence type="ECO:0000313" key="9">
    <source>
        <dbReference type="Proteomes" id="UP000070544"/>
    </source>
</evidence>
<dbReference type="AlphaFoldDB" id="A0A139AY34"/>
<evidence type="ECO:0000256" key="4">
    <source>
        <dbReference type="PIRSR" id="PIRSR610122-2"/>
    </source>
</evidence>
<dbReference type="GO" id="GO:0006084">
    <property type="term" value="P:acetyl-CoA metabolic process"/>
    <property type="evidence" value="ECO:0007669"/>
    <property type="project" value="InterPro"/>
</dbReference>
<accession>A0A139AY34</accession>
<evidence type="ECO:0000313" key="8">
    <source>
        <dbReference type="EMBL" id="KXS21614.1"/>
    </source>
</evidence>
<dbReference type="OMA" id="DDAYNWI"/>
<feature type="domain" description="Hydroxymethylglutaryl-coenzyme A synthase C-terminal" evidence="7">
    <location>
        <begin position="195"/>
        <end position="466"/>
    </location>
</feature>
<dbReference type="Gene3D" id="3.40.47.10">
    <property type="match status" value="1"/>
</dbReference>
<reference evidence="8 9" key="1">
    <citation type="journal article" date="2015" name="Genome Biol. Evol.">
        <title>Phylogenomic analyses indicate that early fungi evolved digesting cell walls of algal ancestors of land plants.</title>
        <authorList>
            <person name="Chang Y."/>
            <person name="Wang S."/>
            <person name="Sekimoto S."/>
            <person name="Aerts A.L."/>
            <person name="Choi C."/>
            <person name="Clum A."/>
            <person name="LaButti K.M."/>
            <person name="Lindquist E.A."/>
            <person name="Yee Ngan C."/>
            <person name="Ohm R.A."/>
            <person name="Salamov A.A."/>
            <person name="Grigoriev I.V."/>
            <person name="Spatafora J.W."/>
            <person name="Berbee M.L."/>
        </authorList>
    </citation>
    <scope>NUCLEOTIDE SEQUENCE [LARGE SCALE GENOMIC DNA]</scope>
    <source>
        <strain evidence="8 9">JEL478</strain>
    </source>
</reference>
<dbReference type="STRING" id="1344416.A0A139AY34"/>
<feature type="active site" description="Acyl-thioester intermediate" evidence="3">
    <location>
        <position position="137"/>
    </location>
</feature>
<dbReference type="InterPro" id="IPR013528">
    <property type="entry name" value="HMG_CoA_synth_N"/>
</dbReference>
<dbReference type="GO" id="GO:0004421">
    <property type="term" value="F:hydroxymethylglutaryl-CoA synthase activity"/>
    <property type="evidence" value="ECO:0007669"/>
    <property type="project" value="UniProtKB-EC"/>
</dbReference>
<dbReference type="EMBL" id="KQ965732">
    <property type="protein sequence ID" value="KXS21614.1"/>
    <property type="molecule type" value="Genomic_DNA"/>
</dbReference>
<proteinExistence type="inferred from homology"/>
<dbReference type="FunFam" id="3.40.47.10:FF:000008">
    <property type="entry name" value="3-hydroxy-3-methylglutaryl coenzyme A synthase"/>
    <property type="match status" value="1"/>
</dbReference>
<dbReference type="SUPFAM" id="SSF53901">
    <property type="entry name" value="Thiolase-like"/>
    <property type="match status" value="2"/>
</dbReference>
<dbReference type="InterPro" id="IPR013746">
    <property type="entry name" value="HMG_CoA_synt_C_dom"/>
</dbReference>